<comment type="caution">
    <text evidence="1">The sequence shown here is derived from an EMBL/GenBank/DDBJ whole genome shotgun (WGS) entry which is preliminary data.</text>
</comment>
<sequence>MPGLFRICSMQMSETNETLASLRSSIEALHSFSVTLQMMASSKAEASFVSGLASRVTACEAQIAACGSQVSAQAAPIAALGHAVTEPGSKAECTAVSRLTSRFASEDESTPLVDHSGYVTGEKPARQAMEEVFSRAEADLAG</sequence>
<evidence type="ECO:0000313" key="1">
    <source>
        <dbReference type="EMBL" id="PBJ97537.1"/>
    </source>
</evidence>
<reference evidence="1 2" key="1">
    <citation type="submission" date="2017-09" db="EMBL/GenBank/DDBJ databases">
        <authorList>
            <person name="Ehlers B."/>
            <person name="Leendertz F.H."/>
        </authorList>
    </citation>
    <scope>NUCLEOTIDE SEQUENCE [LARGE SCALE GENOMIC DNA]</scope>
    <source>
        <strain evidence="1 2">DJ-1</strain>
    </source>
</reference>
<dbReference type="EMBL" id="NTME01000001">
    <property type="protein sequence ID" value="PBJ97537.1"/>
    <property type="molecule type" value="Genomic_DNA"/>
</dbReference>
<name>A0A2A3MBN5_PSEDL</name>
<evidence type="ECO:0000313" key="2">
    <source>
        <dbReference type="Proteomes" id="UP000218102"/>
    </source>
</evidence>
<protein>
    <submittedName>
        <fullName evidence="1">Uncharacterized protein</fullName>
    </submittedName>
</protein>
<proteinExistence type="predicted"/>
<accession>A0A2A3MBN5</accession>
<organism evidence="1 2">
    <name type="scientific">Pseudomonas plecoglossicida</name>
    <dbReference type="NCBI Taxonomy" id="70775"/>
    <lineage>
        <taxon>Bacteria</taxon>
        <taxon>Pseudomonadati</taxon>
        <taxon>Pseudomonadota</taxon>
        <taxon>Gammaproteobacteria</taxon>
        <taxon>Pseudomonadales</taxon>
        <taxon>Pseudomonadaceae</taxon>
        <taxon>Pseudomonas</taxon>
    </lineage>
</organism>
<dbReference type="Proteomes" id="UP000218102">
    <property type="component" value="Unassembled WGS sequence"/>
</dbReference>
<gene>
    <name evidence="1" type="ORF">CMV24_02125</name>
</gene>
<dbReference type="AlphaFoldDB" id="A0A2A3MBN5"/>